<dbReference type="Pfam" id="PF02777">
    <property type="entry name" value="Sod_Fe_C"/>
    <property type="match status" value="1"/>
</dbReference>
<dbReference type="InterPro" id="IPR001189">
    <property type="entry name" value="Mn/Fe_SOD"/>
</dbReference>
<dbReference type="Gene3D" id="3.55.40.20">
    <property type="entry name" value="Iron/manganese superoxide dismutase, C-terminal domain"/>
    <property type="match status" value="1"/>
</dbReference>
<keyword evidence="3" id="KW-0479">Metal-binding</keyword>
<dbReference type="SUPFAM" id="SSF46609">
    <property type="entry name" value="Fe,Mn superoxide dismutase (SOD), N-terminal domain"/>
    <property type="match status" value="1"/>
</dbReference>
<evidence type="ECO:0000259" key="6">
    <source>
        <dbReference type="Pfam" id="PF02777"/>
    </source>
</evidence>
<dbReference type="AlphaFoldDB" id="A0AAW3A2E8"/>
<dbReference type="PROSITE" id="PS00088">
    <property type="entry name" value="SOD_MN"/>
    <property type="match status" value="1"/>
</dbReference>
<accession>A0AAW3A2E8</accession>
<keyword evidence="4" id="KW-0560">Oxidoreductase</keyword>
<keyword evidence="8" id="KW-1185">Reference proteome</keyword>
<dbReference type="EC" id="1.15.1.1" evidence="2"/>
<dbReference type="PANTHER" id="PTHR42769:SF2">
    <property type="entry name" value="SUPEROXIDE DISMUTASE"/>
    <property type="match status" value="1"/>
</dbReference>
<dbReference type="InterPro" id="IPR036314">
    <property type="entry name" value="SOD_C_sf"/>
</dbReference>
<dbReference type="InterPro" id="IPR019833">
    <property type="entry name" value="Mn/Fe_SOD_BS"/>
</dbReference>
<evidence type="ECO:0000256" key="4">
    <source>
        <dbReference type="ARBA" id="ARBA00023002"/>
    </source>
</evidence>
<dbReference type="GO" id="GO:0046872">
    <property type="term" value="F:metal ion binding"/>
    <property type="evidence" value="ECO:0007669"/>
    <property type="project" value="UniProtKB-KW"/>
</dbReference>
<dbReference type="Gene3D" id="1.10.287.990">
    <property type="entry name" value="Fe,Mn superoxide dismutase (SOD) domain"/>
    <property type="match status" value="1"/>
</dbReference>
<dbReference type="Proteomes" id="UP001500131">
    <property type="component" value="Unassembled WGS sequence"/>
</dbReference>
<evidence type="ECO:0000256" key="3">
    <source>
        <dbReference type="ARBA" id="ARBA00022723"/>
    </source>
</evidence>
<dbReference type="GO" id="GO:0004784">
    <property type="term" value="F:superoxide dismutase activity"/>
    <property type="evidence" value="ECO:0007669"/>
    <property type="project" value="UniProtKB-EC"/>
</dbReference>
<evidence type="ECO:0000256" key="1">
    <source>
        <dbReference type="ARBA" id="ARBA00008714"/>
    </source>
</evidence>
<reference evidence="7 8" key="1">
    <citation type="submission" date="2024-02" db="EMBL/GenBank/DDBJ databases">
        <title>FIRST GENOME SEQUENCES OF Leishmania (Viannia) shawi, Leishmania (Viannia) lindenbergi AND Leishmania (Viannia) utingensis.</title>
        <authorList>
            <person name="Resadore F."/>
            <person name="Custodio M.G.F."/>
            <person name="Boite M.C."/>
            <person name="Cupolillo E."/>
            <person name="Ferreira G.E.M."/>
        </authorList>
    </citation>
    <scope>NUCLEOTIDE SEQUENCE [LARGE SCALE GENOMIC DNA]</scope>
    <source>
        <strain evidence="7 8">MHOM/BR/1966/M15733</strain>
    </source>
</reference>
<dbReference type="InterPro" id="IPR019832">
    <property type="entry name" value="Mn/Fe_SOD_C"/>
</dbReference>
<dbReference type="PANTHER" id="PTHR42769">
    <property type="entry name" value="SUPEROXIDE DISMUTASE"/>
    <property type="match status" value="1"/>
</dbReference>
<protein>
    <recommendedName>
        <fullName evidence="2">superoxide dismutase</fullName>
        <ecNumber evidence="2">1.15.1.1</ecNumber>
    </recommendedName>
</protein>
<evidence type="ECO:0000259" key="5">
    <source>
        <dbReference type="Pfam" id="PF00081"/>
    </source>
</evidence>
<dbReference type="SUPFAM" id="SSF54719">
    <property type="entry name" value="Fe,Mn superoxide dismutase (SOD), C-terminal domain"/>
    <property type="match status" value="1"/>
</dbReference>
<organism evidence="7 8">
    <name type="scientific">Leishmania lindenbergi</name>
    <dbReference type="NCBI Taxonomy" id="651832"/>
    <lineage>
        <taxon>Eukaryota</taxon>
        <taxon>Discoba</taxon>
        <taxon>Euglenozoa</taxon>
        <taxon>Kinetoplastea</taxon>
        <taxon>Metakinetoplastina</taxon>
        <taxon>Trypanosomatida</taxon>
        <taxon>Trypanosomatidae</taxon>
        <taxon>Leishmaniinae</taxon>
        <taxon>Leishmania</taxon>
    </lineage>
</organism>
<proteinExistence type="inferred from homology"/>
<feature type="domain" description="Manganese/iron superoxide dismutase C-terminal" evidence="6">
    <location>
        <begin position="212"/>
        <end position="311"/>
    </location>
</feature>
<dbReference type="PRINTS" id="PR01703">
    <property type="entry name" value="MNSODISMTASE"/>
</dbReference>
<dbReference type="EMBL" id="JBAMZK010000034">
    <property type="protein sequence ID" value="KAL0496931.1"/>
    <property type="molecule type" value="Genomic_DNA"/>
</dbReference>
<sequence length="327" mass="38057">MVPLTLSLYPVSAAMLRRAYTPTACATGVLGSVVGTPEASSSCFVAAYSAAGRTGLVMHTPKADVQMGRFNFMEQYNEFRNRSGRAPDYYVDKYRKTYWRVDEYIRRSENYIQSLGFFYLPTLEFPWYKGCMPLMSSYQIRVHYSRHHRTYVEKLNQLIEGTPLYGMELDALIVKSANDSQLKGVYNNAAQHYNHSFFWKCIQPYGSNIPPDLSAAVSAQYGSVENFEKQFITAAQNLFGSGWVYWVYDKKACAFDIISYSNAGCPLTNYEYTPLLCVDVWEHAYYIDYENKRPEYLSKYFDVVDWHWAERHWKRATGQAYYEMKFW</sequence>
<evidence type="ECO:0000313" key="8">
    <source>
        <dbReference type="Proteomes" id="UP001500131"/>
    </source>
</evidence>
<evidence type="ECO:0000313" key="7">
    <source>
        <dbReference type="EMBL" id="KAL0496931.1"/>
    </source>
</evidence>
<feature type="domain" description="Manganese/iron superoxide dismutase N-terminal" evidence="5">
    <location>
        <begin position="118"/>
        <end position="202"/>
    </location>
</feature>
<gene>
    <name evidence="7" type="ORF">Q4I31_006770</name>
</gene>
<dbReference type="InterPro" id="IPR036324">
    <property type="entry name" value="Mn/Fe_SOD_N_sf"/>
</dbReference>
<dbReference type="Pfam" id="PF00081">
    <property type="entry name" value="Sod_Fe_N"/>
    <property type="match status" value="1"/>
</dbReference>
<comment type="similarity">
    <text evidence="1">Belongs to the iron/manganese superoxide dismutase family.</text>
</comment>
<dbReference type="InterPro" id="IPR019831">
    <property type="entry name" value="Mn/Fe_SOD_N"/>
</dbReference>
<name>A0AAW3A2E8_9TRYP</name>
<evidence type="ECO:0000256" key="2">
    <source>
        <dbReference type="ARBA" id="ARBA00012682"/>
    </source>
</evidence>
<comment type="caution">
    <text evidence="7">The sequence shown here is derived from an EMBL/GenBank/DDBJ whole genome shotgun (WGS) entry which is preliminary data.</text>
</comment>